<reference evidence="2" key="1">
    <citation type="journal article" date="2014" name="Int. J. Syst. Evol. Microbiol.">
        <title>Complete genome sequence of Corynebacterium casei LMG S-19264T (=DSM 44701T), isolated from a smear-ripened cheese.</title>
        <authorList>
            <consortium name="US DOE Joint Genome Institute (JGI-PGF)"/>
            <person name="Walter F."/>
            <person name="Albersmeier A."/>
            <person name="Kalinowski J."/>
            <person name="Ruckert C."/>
        </authorList>
    </citation>
    <scope>NUCLEOTIDE SEQUENCE</scope>
    <source>
        <strain evidence="2">CGMCC 1.10749</strain>
    </source>
</reference>
<name>A0A8H9FVK4_9MICO</name>
<sequence>MTDSPTTAQVDSPTTAQVDSLPTAEVDAPAPARTPTAVDAVAEAHFDAVMENSPIEATYLGVDVRQDELDDFSPQGYRARADLARATLARLETVEPVDDIDRVTVAAMRERLRLDIDLHEAGLDQCDLNVIASPMQSVRDVLDLMPTDTEEQWATITRRLGAIPRALEQWQGSLLASVDADPTRISARRQVESCMVQCDDLVGDAGFFASFTGRARTQDGEPLPEALAADLDAAGRRAADAYAGLKTFLGEQILPRAREEDAVGREHYALASRHFLGARVDLEETYTWGQEETARIAAEMQRTAERILPGSTVKEAMAHLLEDPAYRLHGTDALQAWMQTKADEVMDLLDGTHFDIPGPVRTIECRIAPTHTGGIYYTGPSEDFTRPGRMWWSVPKGVETFGTWAELSTVYHEGVPGHHLQVAQTTYRAELLNRWRRMLCWVSGHGEGWALYAERLMVELGFMDDPGNYLGFLDAQSLRAARVVLDIGIHCGFEAPKEVGGGEWTYDKAWQFLSAHAGNDEASLRFELDRYLGWPGQAPSYKIGERIWMQLRDETAAAQGDAFDPKAFHRRALDVGSVGLDVLVEAMRA</sequence>
<dbReference type="AlphaFoldDB" id="A0A8H9FVK4"/>
<dbReference type="RefSeq" id="WP_084100435.1">
    <property type="nucleotide sequence ID" value="NZ_BMEA01000002.1"/>
</dbReference>
<evidence type="ECO:0000313" key="3">
    <source>
        <dbReference type="Proteomes" id="UP000628079"/>
    </source>
</evidence>
<feature type="region of interest" description="Disordered" evidence="1">
    <location>
        <begin position="1"/>
        <end position="32"/>
    </location>
</feature>
<dbReference type="InterPro" id="IPR010281">
    <property type="entry name" value="DUF885"/>
</dbReference>
<organism evidence="2 3">
    <name type="scientific">Knoellia flava</name>
    <dbReference type="NCBI Taxonomy" id="913969"/>
    <lineage>
        <taxon>Bacteria</taxon>
        <taxon>Bacillati</taxon>
        <taxon>Actinomycetota</taxon>
        <taxon>Actinomycetes</taxon>
        <taxon>Micrococcales</taxon>
        <taxon>Intrasporangiaceae</taxon>
        <taxon>Knoellia</taxon>
    </lineage>
</organism>
<dbReference type="Pfam" id="PF05960">
    <property type="entry name" value="DUF885"/>
    <property type="match status" value="1"/>
</dbReference>
<feature type="compositionally biased region" description="Polar residues" evidence="1">
    <location>
        <begin position="1"/>
        <end position="20"/>
    </location>
</feature>
<dbReference type="Proteomes" id="UP000628079">
    <property type="component" value="Unassembled WGS sequence"/>
</dbReference>
<comment type="caution">
    <text evidence="2">The sequence shown here is derived from an EMBL/GenBank/DDBJ whole genome shotgun (WGS) entry which is preliminary data.</text>
</comment>
<dbReference type="PANTHER" id="PTHR33361">
    <property type="entry name" value="GLR0591 PROTEIN"/>
    <property type="match status" value="1"/>
</dbReference>
<dbReference type="PANTHER" id="PTHR33361:SF2">
    <property type="entry name" value="DUF885 DOMAIN-CONTAINING PROTEIN"/>
    <property type="match status" value="1"/>
</dbReference>
<protein>
    <recommendedName>
        <fullName evidence="4">DUF885 domain-containing protein</fullName>
    </recommendedName>
</protein>
<evidence type="ECO:0008006" key="4">
    <source>
        <dbReference type="Google" id="ProtNLM"/>
    </source>
</evidence>
<evidence type="ECO:0000313" key="2">
    <source>
        <dbReference type="EMBL" id="GGB84246.1"/>
    </source>
</evidence>
<accession>A0A8H9FVK4</accession>
<proteinExistence type="predicted"/>
<reference evidence="2" key="2">
    <citation type="submission" date="2020-09" db="EMBL/GenBank/DDBJ databases">
        <authorList>
            <person name="Sun Q."/>
            <person name="Zhou Y."/>
        </authorList>
    </citation>
    <scope>NUCLEOTIDE SEQUENCE</scope>
    <source>
        <strain evidence="2">CGMCC 1.10749</strain>
    </source>
</reference>
<gene>
    <name evidence="2" type="ORF">GCM10011314_24870</name>
</gene>
<evidence type="ECO:0000256" key="1">
    <source>
        <dbReference type="SAM" id="MobiDB-lite"/>
    </source>
</evidence>
<dbReference type="EMBL" id="BMEA01000002">
    <property type="protein sequence ID" value="GGB84246.1"/>
    <property type="molecule type" value="Genomic_DNA"/>
</dbReference>